<proteinExistence type="predicted"/>
<dbReference type="RefSeq" id="WP_202653351.1">
    <property type="nucleotide sequence ID" value="NZ_JAESWB010000134.1"/>
</dbReference>
<reference evidence="1 2" key="1">
    <citation type="submission" date="2021-01" db="EMBL/GenBank/DDBJ databases">
        <title>Genome public.</title>
        <authorList>
            <person name="Liu C."/>
            <person name="Sun Q."/>
        </authorList>
    </citation>
    <scope>NUCLEOTIDE SEQUENCE [LARGE SCALE GENOMIC DNA]</scope>
    <source>
        <strain evidence="1 2">YIM B02564</strain>
    </source>
</reference>
<comment type="caution">
    <text evidence="1">The sequence shown here is derived from an EMBL/GenBank/DDBJ whole genome shotgun (WGS) entry which is preliminary data.</text>
</comment>
<protein>
    <submittedName>
        <fullName evidence="1">Uncharacterized protein</fullName>
    </submittedName>
</protein>
<organism evidence="1 2">
    <name type="scientific">Neobacillus paridis</name>
    <dbReference type="NCBI Taxonomy" id="2803862"/>
    <lineage>
        <taxon>Bacteria</taxon>
        <taxon>Bacillati</taxon>
        <taxon>Bacillota</taxon>
        <taxon>Bacilli</taxon>
        <taxon>Bacillales</taxon>
        <taxon>Bacillaceae</taxon>
        <taxon>Neobacillus</taxon>
    </lineage>
</organism>
<accession>A0ABS1TL85</accession>
<dbReference type="EMBL" id="JAESWB010000134">
    <property type="protein sequence ID" value="MBL4952072.1"/>
    <property type="molecule type" value="Genomic_DNA"/>
</dbReference>
<dbReference type="Proteomes" id="UP000623967">
    <property type="component" value="Unassembled WGS sequence"/>
</dbReference>
<keyword evidence="2" id="KW-1185">Reference proteome</keyword>
<sequence length="52" mass="6048">MTVKDLIEELQKYNPNAQVVTISVGNRNEWNYTDNPKLTSSKNMFGERVFIN</sequence>
<evidence type="ECO:0000313" key="2">
    <source>
        <dbReference type="Proteomes" id="UP000623967"/>
    </source>
</evidence>
<evidence type="ECO:0000313" key="1">
    <source>
        <dbReference type="EMBL" id="MBL4952072.1"/>
    </source>
</evidence>
<name>A0ABS1TL85_9BACI</name>
<gene>
    <name evidence="1" type="ORF">JK635_07595</name>
</gene>